<keyword evidence="2" id="KW-1133">Transmembrane helix</keyword>
<keyword evidence="4" id="KW-1185">Reference proteome</keyword>
<feature type="transmembrane region" description="Helical" evidence="2">
    <location>
        <begin position="414"/>
        <end position="435"/>
    </location>
</feature>
<feature type="transmembrane region" description="Helical" evidence="2">
    <location>
        <begin position="348"/>
        <end position="366"/>
    </location>
</feature>
<feature type="transmembrane region" description="Helical" evidence="2">
    <location>
        <begin position="117"/>
        <end position="139"/>
    </location>
</feature>
<dbReference type="EMBL" id="CP059343">
    <property type="protein sequence ID" value="QMS55449.1"/>
    <property type="molecule type" value="Genomic_DNA"/>
</dbReference>
<name>A0A7D7KYR1_KOCVA</name>
<sequence>MTPQHTSPRSAGFPASAESLGHQDATEPPIPAIRPTGFARWLPVLVGVLATALYCALSWSQWIRWEVPSWDNAIFTQLLSSYASGRGPEVDLKGHGFNLLGDHFHPLLVVLTPVYKLFPSALTLMLVQDVLFGFSVAVVTRCATRVLRATPAAAVGVACALSFGLQNAVAVQFHEIALAVPLLALSLSAWREGRWRATALWAAPLALVKEDLGVTVAVIGALLAGRAVLPFARRWAPEARRRLAVLTALLRQPDAAVPGGPGTPGTTGTTGPAETLGRTGGSVENRGSGGVVLDHAQWRSDLRGLRRDPVLLWGAVLAVWGMGVSALAVGVVLPALNPAGEFAYADKLDPAGFLMDPASAVILLVVPVRKLVTWLLVLLSGAVVAVRSPVLLVALPTLLWRMLSPNDGYWGPGWHYSAVLMPVVFVALVDAVARLRGDADRARRRTGGTAPTSPSARFEAPVLTVLAAGAPWAALVIALVVGTVQPLAQLVTPAAWQPDPRGEVKAAAVAEIPEGASVATDLSLMNALVSRTRVHWIGNGEDPAPEYVVVDRSGGTWGTTPPQDVAGYAQDVYGHRYTVVSDEANIVVARESS</sequence>
<feature type="transmembrane region" description="Helical" evidence="2">
    <location>
        <begin position="310"/>
        <end position="336"/>
    </location>
</feature>
<proteinExistence type="predicted"/>
<gene>
    <name evidence="3" type="ORF">CIB50_0000132</name>
</gene>
<organism evidence="3 4">
    <name type="scientific">Kocuria varians</name>
    <name type="common">Micrococcus varians</name>
    <dbReference type="NCBI Taxonomy" id="1272"/>
    <lineage>
        <taxon>Bacteria</taxon>
        <taxon>Bacillati</taxon>
        <taxon>Actinomycetota</taxon>
        <taxon>Actinomycetes</taxon>
        <taxon>Micrococcales</taxon>
        <taxon>Micrococcaceae</taxon>
        <taxon>Kocuria</taxon>
    </lineage>
</organism>
<dbReference type="AlphaFoldDB" id="A0A7D7KYR1"/>
<feature type="transmembrane region" description="Helical" evidence="2">
    <location>
        <begin position="462"/>
        <end position="484"/>
    </location>
</feature>
<evidence type="ECO:0000313" key="4">
    <source>
        <dbReference type="Proteomes" id="UP000216825"/>
    </source>
</evidence>
<keyword evidence="2" id="KW-0472">Membrane</keyword>
<reference evidence="3 4" key="2">
    <citation type="submission" date="2020-07" db="EMBL/GenBank/DDBJ databases">
        <title>Genome of starter culture bacteria Kocuria salsicia reveals its technological properties and safety for usage in meat industry.</title>
        <authorList>
            <person name="Michael M."/>
            <person name="Konstantin K."/>
            <person name="Evgenii K."/>
            <person name="Galina S."/>
            <person name="Oksana K."/>
            <person name="Andrei L."/>
        </authorList>
    </citation>
    <scope>NUCLEOTIDE SEQUENCE [LARGE SCALE GENOMIC DNA]</scope>
    <source>
        <strain evidence="3 4">80</strain>
    </source>
</reference>
<dbReference type="InterPro" id="IPR018650">
    <property type="entry name" value="STSV1_Orf64"/>
</dbReference>
<feature type="region of interest" description="Disordered" evidence="1">
    <location>
        <begin position="256"/>
        <end position="281"/>
    </location>
</feature>
<evidence type="ECO:0008006" key="5">
    <source>
        <dbReference type="Google" id="ProtNLM"/>
    </source>
</evidence>
<dbReference type="Proteomes" id="UP000216825">
    <property type="component" value="Chromosome"/>
</dbReference>
<evidence type="ECO:0000256" key="1">
    <source>
        <dbReference type="SAM" id="MobiDB-lite"/>
    </source>
</evidence>
<reference evidence="4" key="1">
    <citation type="submission" date="2017-08" db="EMBL/GenBank/DDBJ databases">
        <title>Draft Genome Sequence of Kocuria varians 80.</title>
        <authorList>
            <person name="Minaev M."/>
            <person name="Kurbakov K.A."/>
            <person name="Solodovnikova G.I."/>
            <person name="Kuznetsova O.A."/>
            <person name="Lisitsyn A.B."/>
        </authorList>
    </citation>
    <scope>NUCLEOTIDE SEQUENCE [LARGE SCALE GENOMIC DNA]</scope>
    <source>
        <strain evidence="4">80</strain>
    </source>
</reference>
<protein>
    <recommendedName>
        <fullName evidence="5">DUF2079 domain-containing protein</fullName>
    </recommendedName>
</protein>
<feature type="transmembrane region" description="Helical" evidence="2">
    <location>
        <begin position="146"/>
        <end position="165"/>
    </location>
</feature>
<feature type="transmembrane region" description="Helical" evidence="2">
    <location>
        <begin position="41"/>
        <end position="62"/>
    </location>
</feature>
<evidence type="ECO:0000256" key="2">
    <source>
        <dbReference type="SAM" id="Phobius"/>
    </source>
</evidence>
<accession>A0A7D7KYR1</accession>
<dbReference type="KEGG" id="kvr:CIB50_0000132"/>
<feature type="region of interest" description="Disordered" evidence="1">
    <location>
        <begin position="1"/>
        <end position="26"/>
    </location>
</feature>
<dbReference type="Pfam" id="PF09852">
    <property type="entry name" value="DUF2079"/>
    <property type="match status" value="1"/>
</dbReference>
<evidence type="ECO:0000313" key="3">
    <source>
        <dbReference type="EMBL" id="QMS55449.1"/>
    </source>
</evidence>
<feature type="transmembrane region" description="Helical" evidence="2">
    <location>
        <begin position="373"/>
        <end position="394"/>
    </location>
</feature>
<keyword evidence="2" id="KW-0812">Transmembrane</keyword>
<dbReference type="RefSeq" id="WP_238693978.1">
    <property type="nucleotide sequence ID" value="NZ_CP059343.1"/>
</dbReference>